<organism evidence="1 2">
    <name type="scientific">[Muricauda] lutisoli</name>
    <dbReference type="NCBI Taxonomy" id="2816035"/>
    <lineage>
        <taxon>Bacteria</taxon>
        <taxon>Pseudomonadati</taxon>
        <taxon>Bacteroidota</taxon>
        <taxon>Flavobacteriia</taxon>
        <taxon>Flavobacteriales</taxon>
        <taxon>Flavobacteriaceae</taxon>
        <taxon>Allomuricauda</taxon>
    </lineage>
</organism>
<evidence type="ECO:0000313" key="1">
    <source>
        <dbReference type="EMBL" id="MBO0331623.1"/>
    </source>
</evidence>
<reference evidence="1 2" key="1">
    <citation type="submission" date="2021-03" db="EMBL/GenBank/DDBJ databases">
        <title>Muricauda sp. CAU 1631 isolated from Incheon.</title>
        <authorList>
            <person name="Kim W."/>
        </authorList>
    </citation>
    <scope>NUCLEOTIDE SEQUENCE [LARGE SCALE GENOMIC DNA]</scope>
    <source>
        <strain evidence="1 2">CAU 1631</strain>
    </source>
</reference>
<sequence>MKPLLHIAFLLSVSFAVGQTGLFNNGNLQMHNNANLGLHTDFINNASFEQTSGLVGFYGNGVIIVSGSFSPTLWDTEIMNSSNVFLQNPVLVRNNVNFIDGDFLTPSNNQAVYLNFMGQGFFTGESNTSKITGFAAVNDRDVFSFPVGDQQQLRPLTLLSQSTTPLAICAYFFEDPSNPSSILEGFDTDEKEQEIGTVSDREFWIIQSDVPAQVTISWNPRSALAAIPNATPESVIVVGWSKAANEWVIIGNSAQSGDLTQGFITSETFLPSDYAAITFGTIPLPSDTFAVNNPTLGNYFLSPNGDGTNDFWIIDGLEESPNNSVRVFNRYGQKVFEQINYTNEFKGIANTGTLITNQSAGLHEGVYFYLVTMDDLELEYSGFLFLDR</sequence>
<dbReference type="EMBL" id="JAFLND010000003">
    <property type="protein sequence ID" value="MBO0331623.1"/>
    <property type="molecule type" value="Genomic_DNA"/>
</dbReference>
<dbReference type="Pfam" id="PF13585">
    <property type="entry name" value="CHU_C"/>
    <property type="match status" value="1"/>
</dbReference>
<dbReference type="Proteomes" id="UP000664163">
    <property type="component" value="Unassembled WGS sequence"/>
</dbReference>
<comment type="caution">
    <text evidence="1">The sequence shown here is derived from an EMBL/GenBank/DDBJ whole genome shotgun (WGS) entry which is preliminary data.</text>
</comment>
<gene>
    <name evidence="1" type="ORF">J0X13_13755</name>
</gene>
<dbReference type="InterPro" id="IPR026341">
    <property type="entry name" value="T9SS_type_B"/>
</dbReference>
<dbReference type="RefSeq" id="WP_207071960.1">
    <property type="nucleotide sequence ID" value="NZ_JAFLND010000003.1"/>
</dbReference>
<dbReference type="NCBIfam" id="TIGR04131">
    <property type="entry name" value="Bac_Flav_CTERM"/>
    <property type="match status" value="1"/>
</dbReference>
<evidence type="ECO:0000313" key="2">
    <source>
        <dbReference type="Proteomes" id="UP000664163"/>
    </source>
</evidence>
<protein>
    <submittedName>
        <fullName evidence="1">Gliding motility-associated C-terminal domain-containing protein</fullName>
    </submittedName>
</protein>
<keyword evidence="2" id="KW-1185">Reference proteome</keyword>
<proteinExistence type="predicted"/>
<name>A0ABS3EZE7_9FLAO</name>
<accession>A0ABS3EZE7</accession>